<dbReference type="Gene3D" id="3.40.50.1110">
    <property type="entry name" value="SGNH hydrolase"/>
    <property type="match status" value="1"/>
</dbReference>
<proteinExistence type="inferred from homology"/>
<dbReference type="CDD" id="cd01837">
    <property type="entry name" value="SGNH_plant_lipase_like"/>
    <property type="match status" value="1"/>
</dbReference>
<evidence type="ECO:0000256" key="6">
    <source>
        <dbReference type="ARBA" id="ARBA00022963"/>
    </source>
</evidence>
<protein>
    <recommendedName>
        <fullName evidence="10">GDSL esterase/lipase</fullName>
    </recommendedName>
</protein>
<evidence type="ECO:0000313" key="8">
    <source>
        <dbReference type="EMBL" id="KAK3020195.1"/>
    </source>
</evidence>
<dbReference type="InterPro" id="IPR051238">
    <property type="entry name" value="GDSL_esterase/lipase"/>
</dbReference>
<dbReference type="PANTHER" id="PTHR45650:SF14">
    <property type="entry name" value="GDSL ESTERASE_LIPASE 7-LIKE"/>
    <property type="match status" value="1"/>
</dbReference>
<dbReference type="GO" id="GO:0005576">
    <property type="term" value="C:extracellular region"/>
    <property type="evidence" value="ECO:0007669"/>
    <property type="project" value="UniProtKB-SubCell"/>
</dbReference>
<keyword evidence="5" id="KW-0378">Hydrolase</keyword>
<dbReference type="GO" id="GO:0016788">
    <property type="term" value="F:hydrolase activity, acting on ester bonds"/>
    <property type="evidence" value="ECO:0007669"/>
    <property type="project" value="InterPro"/>
</dbReference>
<evidence type="ECO:0000256" key="3">
    <source>
        <dbReference type="ARBA" id="ARBA00022525"/>
    </source>
</evidence>
<gene>
    <name evidence="8" type="ORF">RJ639_047139</name>
</gene>
<accession>A0AA88WCE5</accession>
<evidence type="ECO:0000256" key="1">
    <source>
        <dbReference type="ARBA" id="ARBA00004613"/>
    </source>
</evidence>
<reference evidence="8" key="1">
    <citation type="submission" date="2022-12" db="EMBL/GenBank/DDBJ databases">
        <title>Draft genome assemblies for two species of Escallonia (Escalloniales).</title>
        <authorList>
            <person name="Chanderbali A."/>
            <person name="Dervinis C."/>
            <person name="Anghel I."/>
            <person name="Soltis D."/>
            <person name="Soltis P."/>
            <person name="Zapata F."/>
        </authorList>
    </citation>
    <scope>NUCLEOTIDE SEQUENCE</scope>
    <source>
        <strain evidence="8">UCBG64.0493</strain>
        <tissue evidence="8">Leaf</tissue>
    </source>
</reference>
<evidence type="ECO:0008006" key="10">
    <source>
        <dbReference type="Google" id="ProtNLM"/>
    </source>
</evidence>
<dbReference type="Proteomes" id="UP001188597">
    <property type="component" value="Unassembled WGS sequence"/>
</dbReference>
<evidence type="ECO:0000256" key="2">
    <source>
        <dbReference type="ARBA" id="ARBA00008668"/>
    </source>
</evidence>
<dbReference type="InterPro" id="IPR001087">
    <property type="entry name" value="GDSL"/>
</dbReference>
<dbReference type="InterPro" id="IPR035669">
    <property type="entry name" value="SGNH_plant_lipase-like"/>
</dbReference>
<dbReference type="EMBL" id="JAVXUP010000827">
    <property type="protein sequence ID" value="KAK3020195.1"/>
    <property type="molecule type" value="Genomic_DNA"/>
</dbReference>
<sequence length="391" mass="42980">MKLKMRDSLTLLALLKISIFLQCYVLYSAANYNSQAPAAPALYVFGDSLLDSGNNNFLLTIARANFKPYGVNFASGATGRFTNGKTVADFIAEYLGLQFSPPYMSFHGSVPLTGLNYASGACGIVPETGKYIGKCLSLYQQIDLFQQTIEFKLPSQYEGIEKKLSMYLSNRYLCSPWEAMTTSIIIFSLTSTTQVGVTLPKHLPNFSWISSLNNFSIGGVRTTSTRLYKLGARKVVTFEIGPIGCIPSIARQNKHHGRCVEEINQLATVFNKQLATMLTNLTSTLQDSAFILGHANWLGYDAIIRPSSYVKLPYSLQFSRLTGLTDSSNPCCITWANGTSGCIPGLVPCLNTDEHFFWDGFHLTEAVYSIIAARCINGTGVCIPMNIQELV</sequence>
<keyword evidence="7" id="KW-0443">Lipid metabolism</keyword>
<keyword evidence="9" id="KW-1185">Reference proteome</keyword>
<name>A0AA88WCE5_9ASTE</name>
<keyword evidence="4" id="KW-0732">Signal</keyword>
<comment type="subcellular location">
    <subcellularLocation>
        <location evidence="1">Secreted</location>
    </subcellularLocation>
</comment>
<comment type="similarity">
    <text evidence="2">Belongs to the 'GDSL' lipolytic enzyme family.</text>
</comment>
<evidence type="ECO:0000256" key="5">
    <source>
        <dbReference type="ARBA" id="ARBA00022801"/>
    </source>
</evidence>
<evidence type="ECO:0000256" key="4">
    <source>
        <dbReference type="ARBA" id="ARBA00022729"/>
    </source>
</evidence>
<keyword evidence="3" id="KW-0964">Secreted</keyword>
<evidence type="ECO:0000313" key="9">
    <source>
        <dbReference type="Proteomes" id="UP001188597"/>
    </source>
</evidence>
<dbReference type="Pfam" id="PF00657">
    <property type="entry name" value="Lipase_GDSL"/>
    <property type="match status" value="2"/>
</dbReference>
<organism evidence="8 9">
    <name type="scientific">Escallonia herrerae</name>
    <dbReference type="NCBI Taxonomy" id="1293975"/>
    <lineage>
        <taxon>Eukaryota</taxon>
        <taxon>Viridiplantae</taxon>
        <taxon>Streptophyta</taxon>
        <taxon>Embryophyta</taxon>
        <taxon>Tracheophyta</taxon>
        <taxon>Spermatophyta</taxon>
        <taxon>Magnoliopsida</taxon>
        <taxon>eudicotyledons</taxon>
        <taxon>Gunneridae</taxon>
        <taxon>Pentapetalae</taxon>
        <taxon>asterids</taxon>
        <taxon>campanulids</taxon>
        <taxon>Escalloniales</taxon>
        <taxon>Escalloniaceae</taxon>
        <taxon>Escallonia</taxon>
    </lineage>
</organism>
<evidence type="ECO:0000256" key="7">
    <source>
        <dbReference type="ARBA" id="ARBA00023098"/>
    </source>
</evidence>
<dbReference type="PANTHER" id="PTHR45650">
    <property type="entry name" value="GDSL-LIKE LIPASE/ACYLHYDROLASE-RELATED"/>
    <property type="match status" value="1"/>
</dbReference>
<dbReference type="GO" id="GO:0016042">
    <property type="term" value="P:lipid catabolic process"/>
    <property type="evidence" value="ECO:0007669"/>
    <property type="project" value="UniProtKB-KW"/>
</dbReference>
<dbReference type="InterPro" id="IPR036514">
    <property type="entry name" value="SGNH_hydro_sf"/>
</dbReference>
<comment type="caution">
    <text evidence="8">The sequence shown here is derived from an EMBL/GenBank/DDBJ whole genome shotgun (WGS) entry which is preliminary data.</text>
</comment>
<dbReference type="AlphaFoldDB" id="A0AA88WCE5"/>
<keyword evidence="6" id="KW-0442">Lipid degradation</keyword>